<keyword evidence="1" id="KW-0732">Signal</keyword>
<feature type="chain" id="PRO_5015655270" description="Secreted protein" evidence="1">
    <location>
        <begin position="23"/>
        <end position="118"/>
    </location>
</feature>
<feature type="signal peptide" evidence="1">
    <location>
        <begin position="1"/>
        <end position="22"/>
    </location>
</feature>
<protein>
    <recommendedName>
        <fullName evidence="4">Secreted protein</fullName>
    </recommendedName>
</protein>
<evidence type="ECO:0000313" key="3">
    <source>
        <dbReference type="Proteomes" id="UP000241690"/>
    </source>
</evidence>
<gene>
    <name evidence="2" type="ORF">M431DRAFT_279641</name>
</gene>
<keyword evidence="3" id="KW-1185">Reference proteome</keyword>
<proteinExistence type="predicted"/>
<organism evidence="2 3">
    <name type="scientific">Trichoderma harzianum CBS 226.95</name>
    <dbReference type="NCBI Taxonomy" id="983964"/>
    <lineage>
        <taxon>Eukaryota</taxon>
        <taxon>Fungi</taxon>
        <taxon>Dikarya</taxon>
        <taxon>Ascomycota</taxon>
        <taxon>Pezizomycotina</taxon>
        <taxon>Sordariomycetes</taxon>
        <taxon>Hypocreomycetidae</taxon>
        <taxon>Hypocreales</taxon>
        <taxon>Hypocreaceae</taxon>
        <taxon>Trichoderma</taxon>
    </lineage>
</organism>
<dbReference type="GeneID" id="36622566"/>
<accession>A0A2T4AN78</accession>
<reference evidence="2 3" key="1">
    <citation type="submission" date="2016-07" db="EMBL/GenBank/DDBJ databases">
        <title>Multiple horizontal gene transfer events from other fungi enriched the ability of initially mycotrophic Trichoderma (Ascomycota) to feed on dead plant biomass.</title>
        <authorList>
            <consortium name="DOE Joint Genome Institute"/>
            <person name="Aerts A."/>
            <person name="Atanasova L."/>
            <person name="Chenthamara K."/>
            <person name="Zhang J."/>
            <person name="Grujic M."/>
            <person name="Henrissat B."/>
            <person name="Kuo A."/>
            <person name="Salamov A."/>
            <person name="Lipzen A."/>
            <person name="Labutti K."/>
            <person name="Barry K."/>
            <person name="Miao Y."/>
            <person name="Rahimi M.J."/>
            <person name="Shen Q."/>
            <person name="Grigoriev I.V."/>
            <person name="Kubicek C.P."/>
            <person name="Druzhinina I.S."/>
        </authorList>
    </citation>
    <scope>NUCLEOTIDE SEQUENCE [LARGE SCALE GENOMIC DNA]</scope>
    <source>
        <strain evidence="2 3">CBS 226.95</strain>
    </source>
</reference>
<evidence type="ECO:0000313" key="2">
    <source>
        <dbReference type="EMBL" id="PTB58527.1"/>
    </source>
</evidence>
<dbReference type="AlphaFoldDB" id="A0A2T4AN78"/>
<dbReference type="Proteomes" id="UP000241690">
    <property type="component" value="Unassembled WGS sequence"/>
</dbReference>
<name>A0A2T4AN78_TRIHA</name>
<dbReference type="EMBL" id="KZ679676">
    <property type="protein sequence ID" value="PTB58527.1"/>
    <property type="molecule type" value="Genomic_DNA"/>
</dbReference>
<evidence type="ECO:0000256" key="1">
    <source>
        <dbReference type="SAM" id="SignalP"/>
    </source>
</evidence>
<sequence length="118" mass="13467">MTRLQSLFLSLSLLYVLGSVNCHLVGGQPPVCIKISPRPGYALHMYEYSVWLPCLRVIVAEQLQLDFRSTMKRQLSLIQDAIHPRIRPLHHPFVKALSPLAWRTKARGTANQSLTIHR</sequence>
<evidence type="ECO:0008006" key="4">
    <source>
        <dbReference type="Google" id="ProtNLM"/>
    </source>
</evidence>
<dbReference type="RefSeq" id="XP_024778204.1">
    <property type="nucleotide sequence ID" value="XM_024914001.1"/>
</dbReference>